<name>A0A2U2X8F7_9FLAO</name>
<keyword evidence="1" id="KW-1133">Transmembrane helix</keyword>
<gene>
    <name evidence="2" type="ORF">DIS18_05835</name>
</gene>
<accession>A0A2U2X8F7</accession>
<sequence>MYRSIVSVFLSVMFLAFLIAPTVIILIDNKVDVSIFYTCNEEEEKKGQEKEKDKELLCYEFLKSIHYIDLNETELDLAYFSKKYKKPHLYLISPPPELI</sequence>
<keyword evidence="1" id="KW-0812">Transmembrane</keyword>
<evidence type="ECO:0000256" key="1">
    <source>
        <dbReference type="SAM" id="Phobius"/>
    </source>
</evidence>
<evidence type="ECO:0000313" key="2">
    <source>
        <dbReference type="EMBL" id="PWH84066.1"/>
    </source>
</evidence>
<dbReference type="Proteomes" id="UP000245375">
    <property type="component" value="Unassembled WGS sequence"/>
</dbReference>
<dbReference type="RefSeq" id="WP_109352071.1">
    <property type="nucleotide sequence ID" value="NZ_QFRI01000001.1"/>
</dbReference>
<evidence type="ECO:0000313" key="3">
    <source>
        <dbReference type="Proteomes" id="UP000245375"/>
    </source>
</evidence>
<reference evidence="3" key="1">
    <citation type="submission" date="2018-05" db="EMBL/GenBank/DDBJ databases">
        <title>Algibacter marinivivus sp. nov., isolated from sample around a algae.</title>
        <authorList>
            <person name="Lu D."/>
        </authorList>
    </citation>
    <scope>NUCLEOTIDE SEQUENCE [LARGE SCALE GENOMIC DNA]</scope>
    <source>
        <strain evidence="3">ZY111</strain>
    </source>
</reference>
<dbReference type="OrthoDB" id="1450082at2"/>
<dbReference type="AlphaFoldDB" id="A0A2U2X8F7"/>
<keyword evidence="1" id="KW-0472">Membrane</keyword>
<dbReference type="EMBL" id="QFRI01000001">
    <property type="protein sequence ID" value="PWH84066.1"/>
    <property type="molecule type" value="Genomic_DNA"/>
</dbReference>
<organism evidence="2 3">
    <name type="scientific">Algibacter marinivivus</name>
    <dbReference type="NCBI Taxonomy" id="2100723"/>
    <lineage>
        <taxon>Bacteria</taxon>
        <taxon>Pseudomonadati</taxon>
        <taxon>Bacteroidota</taxon>
        <taxon>Flavobacteriia</taxon>
        <taxon>Flavobacteriales</taxon>
        <taxon>Flavobacteriaceae</taxon>
        <taxon>Algibacter</taxon>
    </lineage>
</organism>
<reference evidence="2 3" key="2">
    <citation type="submission" date="2018-05" db="EMBL/GenBank/DDBJ databases">
        <title>Algibacter marinivivus sp. nov., isolated from sample around a algae.</title>
        <authorList>
            <person name="Zhong X."/>
        </authorList>
    </citation>
    <scope>NUCLEOTIDE SEQUENCE [LARGE SCALE GENOMIC DNA]</scope>
    <source>
        <strain evidence="2 3">ZY111</strain>
    </source>
</reference>
<protein>
    <submittedName>
        <fullName evidence="2">Uncharacterized protein</fullName>
    </submittedName>
</protein>
<feature type="transmembrane region" description="Helical" evidence="1">
    <location>
        <begin position="6"/>
        <end position="27"/>
    </location>
</feature>
<comment type="caution">
    <text evidence="2">The sequence shown here is derived from an EMBL/GenBank/DDBJ whole genome shotgun (WGS) entry which is preliminary data.</text>
</comment>
<keyword evidence="3" id="KW-1185">Reference proteome</keyword>
<proteinExistence type="predicted"/>